<feature type="region of interest" description="Disordered" evidence="1">
    <location>
        <begin position="261"/>
        <end position="284"/>
    </location>
</feature>
<reference evidence="2 3" key="1">
    <citation type="submission" date="2023-01" db="EMBL/GenBank/DDBJ databases">
        <title>Novel diversity within Roseofilum (Cyanobacteria; Desertifilaceae) from marine benthic mats with descriptions of four novel species.</title>
        <authorList>
            <person name="Wang Y."/>
            <person name="Berthold D.E."/>
            <person name="Hu J."/>
            <person name="Lefler F.W."/>
            <person name="Laughinghouse H.D. IV."/>
        </authorList>
    </citation>
    <scope>NUCLEOTIDE SEQUENCE [LARGE SCALE GENOMIC DNA]</scope>
    <source>
        <strain evidence="2 3">BLCC-M114</strain>
    </source>
</reference>
<evidence type="ECO:0000313" key="2">
    <source>
        <dbReference type="EMBL" id="MDJ1172527.1"/>
    </source>
</evidence>
<dbReference type="Proteomes" id="UP001235849">
    <property type="component" value="Unassembled WGS sequence"/>
</dbReference>
<name>A0ABT7B029_9CYAN</name>
<comment type="caution">
    <text evidence="2">The sequence shown here is derived from an EMBL/GenBank/DDBJ whole genome shotgun (WGS) entry which is preliminary data.</text>
</comment>
<evidence type="ECO:0000313" key="3">
    <source>
        <dbReference type="Proteomes" id="UP001235849"/>
    </source>
</evidence>
<keyword evidence="3" id="KW-1185">Reference proteome</keyword>
<dbReference type="EMBL" id="JAQOSO010000001">
    <property type="protein sequence ID" value="MDJ1172527.1"/>
    <property type="molecule type" value="Genomic_DNA"/>
</dbReference>
<dbReference type="RefSeq" id="WP_283764915.1">
    <property type="nucleotide sequence ID" value="NZ_JAQOSO010000001.1"/>
</dbReference>
<gene>
    <name evidence="2" type="ORF">PMG25_00290</name>
</gene>
<organism evidence="2 3">
    <name type="scientific">Roseofilum capinflatum BLCC-M114</name>
    <dbReference type="NCBI Taxonomy" id="3022440"/>
    <lineage>
        <taxon>Bacteria</taxon>
        <taxon>Bacillati</taxon>
        <taxon>Cyanobacteriota</taxon>
        <taxon>Cyanophyceae</taxon>
        <taxon>Desertifilales</taxon>
        <taxon>Desertifilaceae</taxon>
        <taxon>Roseofilum</taxon>
        <taxon>Roseofilum capinflatum</taxon>
    </lineage>
</organism>
<accession>A0ABT7B029</accession>
<sequence>MLSLSSALPQITNEIERHPESLRMKKMLVCAWQDIWENDAKRLQAVSLQALLESVIDKYPTLEDLSEALQRIANTLNKRQEYQAIANSIILIVGKVYPDTEEATQVYTAPPTHITLASHQPLPSSAPVVDPPVNTQIRTGYDPFNLRLDLVRYTNPLRAKILLFSALHQKSHLEEQDWVNLKTENLDSLLYRIYEQCETFAKLEACLCETANNAQEDSMECNQAAGAILQCMGRFYQDWEPGMEDAVNRAKAYRNPGELRGTRVQNSSNFSDLEPESTRRILPS</sequence>
<protein>
    <submittedName>
        <fullName evidence="2">Uncharacterized protein</fullName>
    </submittedName>
</protein>
<proteinExistence type="predicted"/>
<evidence type="ECO:0000256" key="1">
    <source>
        <dbReference type="SAM" id="MobiDB-lite"/>
    </source>
</evidence>